<proteinExistence type="inferred from homology"/>
<evidence type="ECO:0000256" key="4">
    <source>
        <dbReference type="ARBA" id="ARBA00047645"/>
    </source>
</evidence>
<organism evidence="8 9">
    <name type="scientific">Bibersteinia trehalosi USDA-ARS-USMARC-188</name>
    <dbReference type="NCBI Taxonomy" id="1263829"/>
    <lineage>
        <taxon>Bacteria</taxon>
        <taxon>Pseudomonadati</taxon>
        <taxon>Pseudomonadota</taxon>
        <taxon>Gammaproteobacteria</taxon>
        <taxon>Pasteurellales</taxon>
        <taxon>Pasteurellaceae</taxon>
        <taxon>Bibersteinia</taxon>
    </lineage>
</organism>
<dbReference type="InterPro" id="IPR017968">
    <property type="entry name" value="Acylphosphatase_CS"/>
</dbReference>
<dbReference type="Proteomes" id="UP000019091">
    <property type="component" value="Chromosome"/>
</dbReference>
<dbReference type="PRINTS" id="PR00112">
    <property type="entry name" value="ACYLPHPHTASE"/>
</dbReference>
<comment type="catalytic activity">
    <reaction evidence="4 5">
        <text>an acyl phosphate + H2O = a carboxylate + phosphate + H(+)</text>
        <dbReference type="Rhea" id="RHEA:14965"/>
        <dbReference type="ChEBI" id="CHEBI:15377"/>
        <dbReference type="ChEBI" id="CHEBI:15378"/>
        <dbReference type="ChEBI" id="CHEBI:29067"/>
        <dbReference type="ChEBI" id="CHEBI:43474"/>
        <dbReference type="ChEBI" id="CHEBI:59918"/>
        <dbReference type="EC" id="3.6.1.7"/>
    </reaction>
</comment>
<dbReference type="PROSITE" id="PS00150">
    <property type="entry name" value="ACYLPHOSPHATASE_1"/>
    <property type="match status" value="1"/>
</dbReference>
<dbReference type="PANTHER" id="PTHR47268:SF4">
    <property type="entry name" value="ACYLPHOSPHATASE"/>
    <property type="match status" value="1"/>
</dbReference>
<evidence type="ECO:0000313" key="9">
    <source>
        <dbReference type="Proteomes" id="UP000019091"/>
    </source>
</evidence>
<name>A0A4V7IB80_BIBTR</name>
<evidence type="ECO:0000256" key="6">
    <source>
        <dbReference type="RuleBase" id="RU004168"/>
    </source>
</evidence>
<keyword evidence="5" id="KW-0378">Hydrolase</keyword>
<dbReference type="SUPFAM" id="SSF54975">
    <property type="entry name" value="Acylphosphatase/BLUF domain-like"/>
    <property type="match status" value="1"/>
</dbReference>
<dbReference type="InterPro" id="IPR001792">
    <property type="entry name" value="Acylphosphatase-like_dom"/>
</dbReference>
<dbReference type="Gene3D" id="3.30.70.100">
    <property type="match status" value="1"/>
</dbReference>
<dbReference type="GO" id="GO:0003998">
    <property type="term" value="F:acylphosphatase activity"/>
    <property type="evidence" value="ECO:0007669"/>
    <property type="project" value="UniProtKB-EC"/>
</dbReference>
<accession>A0A4V7IB80</accession>
<feature type="active site" evidence="5">
    <location>
        <position position="42"/>
    </location>
</feature>
<dbReference type="PROSITE" id="PS51160">
    <property type="entry name" value="ACYLPHOSPHATASE_3"/>
    <property type="match status" value="1"/>
</dbReference>
<dbReference type="KEGG" id="btre:F542_15500"/>
<dbReference type="EC" id="3.6.1.7" evidence="2 5"/>
<comment type="similarity">
    <text evidence="1 6">Belongs to the acylphosphatase family.</text>
</comment>
<sequence>MGNATLFAKQAVSFQQNSAKEKLTMQTKQFLIFGRVQGVGFRFFTWQQAQKIGLSGTVRNRDDGSVEVIAQGSEKQLTQLKQWLLQGSRFARVENIIEQEYLTDSLYQQFRVIQ</sequence>
<dbReference type="InterPro" id="IPR036046">
    <property type="entry name" value="Acylphosphatase-like_dom_sf"/>
</dbReference>
<dbReference type="Pfam" id="PF00708">
    <property type="entry name" value="Acylphosphatase"/>
    <property type="match status" value="1"/>
</dbReference>
<feature type="active site" evidence="5">
    <location>
        <position position="60"/>
    </location>
</feature>
<protein>
    <recommendedName>
        <fullName evidence="3 5">acylphosphatase</fullName>
        <ecNumber evidence="2 5">3.6.1.7</ecNumber>
    </recommendedName>
</protein>
<dbReference type="EMBL" id="CP006954">
    <property type="protein sequence ID" value="AHG82266.1"/>
    <property type="molecule type" value="Genomic_DNA"/>
</dbReference>
<reference evidence="8 9" key="1">
    <citation type="journal article" date="2014" name="Genome Announc.">
        <title>Complete Closed Genome Sequences of Three Bibersteinia trehalosi Nasopharyngeal Isolates from Cattle with Shipping Fever.</title>
        <authorList>
            <person name="Harhay G.P."/>
            <person name="McVey D.S."/>
            <person name="Koren S."/>
            <person name="Phillippy A.M."/>
            <person name="Bono J."/>
            <person name="Harhay D.M."/>
            <person name="Clawson M.L."/>
            <person name="Heaton M.P."/>
            <person name="Chitko-McKown C.G."/>
            <person name="Korlach J."/>
            <person name="Smith T.P."/>
        </authorList>
    </citation>
    <scope>NUCLEOTIDE SEQUENCE [LARGE SCALE GENOMIC DNA]</scope>
    <source>
        <strain evidence="8 9">USDA-ARS-USMARC-188</strain>
    </source>
</reference>
<dbReference type="AlphaFoldDB" id="A0A4V7IB80"/>
<dbReference type="NCBIfam" id="NF011000">
    <property type="entry name" value="PRK14426.1"/>
    <property type="match status" value="1"/>
</dbReference>
<evidence type="ECO:0000256" key="3">
    <source>
        <dbReference type="ARBA" id="ARBA00015991"/>
    </source>
</evidence>
<evidence type="ECO:0000256" key="2">
    <source>
        <dbReference type="ARBA" id="ARBA00012150"/>
    </source>
</evidence>
<evidence type="ECO:0000256" key="1">
    <source>
        <dbReference type="ARBA" id="ARBA00005614"/>
    </source>
</evidence>
<dbReference type="NCBIfam" id="NF011019">
    <property type="entry name" value="PRK14448.1"/>
    <property type="match status" value="1"/>
</dbReference>
<dbReference type="PANTHER" id="PTHR47268">
    <property type="entry name" value="ACYLPHOSPHATASE"/>
    <property type="match status" value="1"/>
</dbReference>
<feature type="domain" description="Acylphosphatase-like" evidence="7">
    <location>
        <begin position="27"/>
        <end position="114"/>
    </location>
</feature>
<dbReference type="InterPro" id="IPR020456">
    <property type="entry name" value="Acylphosphatase"/>
</dbReference>
<evidence type="ECO:0000313" key="8">
    <source>
        <dbReference type="EMBL" id="AHG82266.1"/>
    </source>
</evidence>
<gene>
    <name evidence="8" type="ORF">F542_15500</name>
</gene>
<evidence type="ECO:0000256" key="5">
    <source>
        <dbReference type="PROSITE-ProRule" id="PRU00520"/>
    </source>
</evidence>
<evidence type="ECO:0000259" key="7">
    <source>
        <dbReference type="PROSITE" id="PS51160"/>
    </source>
</evidence>